<dbReference type="OrthoDB" id="689710at2759"/>
<dbReference type="InterPro" id="IPR036047">
    <property type="entry name" value="F-box-like_dom_sf"/>
</dbReference>
<gene>
    <name evidence="1" type="ORF">BAE44_0020944</name>
</gene>
<comment type="caution">
    <text evidence="1">The sequence shown here is derived from an EMBL/GenBank/DDBJ whole genome shotgun (WGS) entry which is preliminary data.</text>
</comment>
<evidence type="ECO:0000313" key="1">
    <source>
        <dbReference type="EMBL" id="OEL18037.1"/>
    </source>
</evidence>
<name>A0A1E5UYW6_9POAL</name>
<dbReference type="SUPFAM" id="SSF81383">
    <property type="entry name" value="F-box domain"/>
    <property type="match status" value="1"/>
</dbReference>
<feature type="non-terminal residue" evidence="1">
    <location>
        <position position="1"/>
    </location>
</feature>
<dbReference type="EMBL" id="LWDX02057966">
    <property type="protein sequence ID" value="OEL18037.1"/>
    <property type="molecule type" value="Genomic_DNA"/>
</dbReference>
<dbReference type="STRING" id="888268.A0A1E5UYW6"/>
<keyword evidence="2" id="KW-1185">Reference proteome</keyword>
<evidence type="ECO:0000313" key="2">
    <source>
        <dbReference type="Proteomes" id="UP000095767"/>
    </source>
</evidence>
<proteinExistence type="predicted"/>
<dbReference type="PANTHER" id="PTHR34591">
    <property type="entry name" value="OS03G0653100 PROTEIN-RELATED"/>
    <property type="match status" value="1"/>
</dbReference>
<evidence type="ECO:0008006" key="3">
    <source>
        <dbReference type="Google" id="ProtNLM"/>
    </source>
</evidence>
<accession>A0A1E5UYW6</accession>
<dbReference type="PANTHER" id="PTHR34591:SF23">
    <property type="entry name" value="F-BOX DOMAIN-CONTAINING PROTEIN"/>
    <property type="match status" value="1"/>
</dbReference>
<sequence length="110" mass="12134">LLHDDMLSNVMGRLPPSSLAVSHCVRKHWCIIIDAPRLLRANLLPLRLDAFFCNPSDLEARPSFFARPSAARRVGSGGRLDFCDEFRHLGISNHCGGLLLIGEMVVNPAT</sequence>
<organism evidence="1 2">
    <name type="scientific">Dichanthelium oligosanthes</name>
    <dbReference type="NCBI Taxonomy" id="888268"/>
    <lineage>
        <taxon>Eukaryota</taxon>
        <taxon>Viridiplantae</taxon>
        <taxon>Streptophyta</taxon>
        <taxon>Embryophyta</taxon>
        <taxon>Tracheophyta</taxon>
        <taxon>Spermatophyta</taxon>
        <taxon>Magnoliopsida</taxon>
        <taxon>Liliopsida</taxon>
        <taxon>Poales</taxon>
        <taxon>Poaceae</taxon>
        <taxon>PACMAD clade</taxon>
        <taxon>Panicoideae</taxon>
        <taxon>Panicodae</taxon>
        <taxon>Paniceae</taxon>
        <taxon>Dichantheliinae</taxon>
        <taxon>Dichanthelium</taxon>
    </lineage>
</organism>
<dbReference type="Proteomes" id="UP000095767">
    <property type="component" value="Unassembled WGS sequence"/>
</dbReference>
<dbReference type="AlphaFoldDB" id="A0A1E5UYW6"/>
<reference evidence="1 2" key="1">
    <citation type="submission" date="2016-09" db="EMBL/GenBank/DDBJ databases">
        <title>The draft genome of Dichanthelium oligosanthes: A C3 panicoid grass species.</title>
        <authorList>
            <person name="Studer A.J."/>
            <person name="Schnable J.C."/>
            <person name="Brutnell T.P."/>
        </authorList>
    </citation>
    <scope>NUCLEOTIDE SEQUENCE [LARGE SCALE GENOMIC DNA]</scope>
    <source>
        <strain evidence="2">cv. Kellogg 1175</strain>
        <tissue evidence="1">Leaf</tissue>
    </source>
</reference>
<protein>
    <recommendedName>
        <fullName evidence="3">F-box domain-containing protein</fullName>
    </recommendedName>
</protein>